<accession>A0A3G4ZQ95</accession>
<gene>
    <name evidence="1" type="ORF">Barrevirus11_8</name>
</gene>
<proteinExistence type="predicted"/>
<reference evidence="1" key="1">
    <citation type="submission" date="2018-10" db="EMBL/GenBank/DDBJ databases">
        <title>Hidden diversity of soil giant viruses.</title>
        <authorList>
            <person name="Schulz F."/>
            <person name="Alteio L."/>
            <person name="Goudeau D."/>
            <person name="Ryan E.M."/>
            <person name="Malmstrom R.R."/>
            <person name="Blanchard J."/>
            <person name="Woyke T."/>
        </authorList>
    </citation>
    <scope>NUCLEOTIDE SEQUENCE</scope>
    <source>
        <strain evidence="1">BAV1</strain>
    </source>
</reference>
<protein>
    <submittedName>
        <fullName evidence="1">Uncharacterized protein</fullName>
    </submittedName>
</protein>
<sequence>MEQPEVDELNIVAQKYYRSIKDQNKNGICQFEHFCNDLNLDIDGKCNKITAVKQFLCKYHKLKYCRHCPECYNFINGKSKCCIKCRCVISNCPNPGKLKDNQSDNLKRYCKDHIALACNICDNLNCDEHVCSIHNCKNPVLPNIPNVCDTHLCVYCKQLFKEGVKEKEGEKDWSEFTYQYTSNWLVHIISNTIDTCINIKFLTPYYKNCYNDRYLCPNKVKPCLANKLSYSVSDNCTKFIPILDDTCRFANDIMCQNCKEINLCQNVARPDRQLRSDFVCKNHYSIEVSTGYKKYCSTCTEKRVCLNGHCNTNVYYYRNDDRPDNGVCTQCIAIGLVCLHCLTLYKYNSIIVKYSTFYIFKNIKPFICLNCISYGMEVTISGHHPLMIQQCRRQVQALIISWKFYVGAVNNYIKRLYNELNYKGSTDLLTLVCRVLDITADQPVSIFRANIKLLTSSTDLSIQNFMNDTRKTVPCLQHQCIINIVTLLPKDIMLKVLDLI</sequence>
<name>A0A3G4ZQ95_9VIRU</name>
<dbReference type="EMBL" id="MK072008">
    <property type="protein sequence ID" value="AYV77078.1"/>
    <property type="molecule type" value="Genomic_DNA"/>
</dbReference>
<evidence type="ECO:0000313" key="1">
    <source>
        <dbReference type="EMBL" id="AYV77078.1"/>
    </source>
</evidence>
<organism evidence="1">
    <name type="scientific">Barrevirus sp</name>
    <dbReference type="NCBI Taxonomy" id="2487763"/>
    <lineage>
        <taxon>Viruses</taxon>
        <taxon>Varidnaviria</taxon>
        <taxon>Bamfordvirae</taxon>
        <taxon>Nucleocytoviricota</taxon>
        <taxon>Megaviricetes</taxon>
        <taxon>Imitervirales</taxon>
        <taxon>Mimiviridae</taxon>
        <taxon>Klosneuvirinae</taxon>
    </lineage>
</organism>